<dbReference type="InterPro" id="IPR037522">
    <property type="entry name" value="HD_GYP_dom"/>
</dbReference>
<dbReference type="GO" id="GO:0008081">
    <property type="term" value="F:phosphoric diester hydrolase activity"/>
    <property type="evidence" value="ECO:0007669"/>
    <property type="project" value="UniProtKB-ARBA"/>
</dbReference>
<gene>
    <name evidence="5" type="ORF">EDC91_1389</name>
</gene>
<dbReference type="SUPFAM" id="SSF52172">
    <property type="entry name" value="CheY-like"/>
    <property type="match status" value="1"/>
</dbReference>
<evidence type="ECO:0000259" key="3">
    <source>
        <dbReference type="PROSITE" id="PS50110"/>
    </source>
</evidence>
<dbReference type="PANTHER" id="PTHR45228:SF8">
    <property type="entry name" value="TWO-COMPONENT RESPONSE REGULATOR-RELATED"/>
    <property type="match status" value="1"/>
</dbReference>
<dbReference type="SUPFAM" id="SSF109604">
    <property type="entry name" value="HD-domain/PDEase-like"/>
    <property type="match status" value="1"/>
</dbReference>
<reference evidence="5 6" key="1">
    <citation type="submission" date="2019-03" db="EMBL/GenBank/DDBJ databases">
        <title>Freshwater and sediment microbial communities from various areas in North America, analyzing microbe dynamics in response to fracking.</title>
        <authorList>
            <person name="Lamendella R."/>
        </authorList>
    </citation>
    <scope>NUCLEOTIDE SEQUENCE [LARGE SCALE GENOMIC DNA]</scope>
    <source>
        <strain evidence="5 6">74A</strain>
    </source>
</reference>
<dbReference type="InterPro" id="IPR052020">
    <property type="entry name" value="Cyclic_di-GMP/3'3'-cGAMP_PDE"/>
</dbReference>
<dbReference type="EMBL" id="SLWF01000038">
    <property type="protein sequence ID" value="TCN78525.1"/>
    <property type="molecule type" value="Genomic_DNA"/>
</dbReference>
<feature type="modified residue" description="4-aspartylphosphate" evidence="1">
    <location>
        <position position="60"/>
    </location>
</feature>
<evidence type="ECO:0000313" key="5">
    <source>
        <dbReference type="EMBL" id="TCN78525.1"/>
    </source>
</evidence>
<feature type="domain" description="Response regulatory" evidence="3">
    <location>
        <begin position="11"/>
        <end position="126"/>
    </location>
</feature>
<dbReference type="AlphaFoldDB" id="A0A4R2F3M4"/>
<dbReference type="CDD" id="cd00077">
    <property type="entry name" value="HDc"/>
    <property type="match status" value="1"/>
</dbReference>
<evidence type="ECO:0000256" key="2">
    <source>
        <dbReference type="SAM" id="Coils"/>
    </source>
</evidence>
<feature type="domain" description="HD-GYP" evidence="4">
    <location>
        <begin position="181"/>
        <end position="377"/>
    </location>
</feature>
<keyword evidence="1" id="KW-0597">Phosphoprotein</keyword>
<dbReference type="OrthoDB" id="9802066at2"/>
<sequence length="445" mass="50185">MIELANDTPATILCVDDEPSILKALQRLFLGHPCVLLLAESGETALTLMQQHTVEIIICDMRMPQMNGAEFLQQAAKLQPNAYRILMTGYADLASTIAAVNIGRIQRYIQKPWDNAELLAAVDEGLDYHRLLQANRQLTVQVEQQNAQLKQLNQSLEEQVQQRTRQLRQSLQQLKSLVAQRESENDAILQLLYNIISINPRLSGDYARRVSQTCGDLARALGLSAEQQQLISNAGLYSEVGKLGFTSALLDKPFHALGTSDHRLYRFHPQLAEEIMAPAQHLQPMVELILHQYEHYNGTGVPDALSEQNIPLGSRILAVARDFWGLMFKRLSENVHTHEEAIAWLKRQQGSVYDPKLIGIMEKLLQQHQLDKPSVDDVQGVTLDLLQPGMQLSHNLYNRNQMLLLPKGHVLTQQSLDKLREYQTKHKTVLRLQLESAAKAKSANA</sequence>
<dbReference type="Gene3D" id="3.40.50.2300">
    <property type="match status" value="1"/>
</dbReference>
<dbReference type="Gene3D" id="1.10.3210.10">
    <property type="entry name" value="Hypothetical protein af1432"/>
    <property type="match status" value="1"/>
</dbReference>
<evidence type="ECO:0000313" key="6">
    <source>
        <dbReference type="Proteomes" id="UP000294832"/>
    </source>
</evidence>
<dbReference type="GO" id="GO:0000160">
    <property type="term" value="P:phosphorelay signal transduction system"/>
    <property type="evidence" value="ECO:0007669"/>
    <property type="project" value="InterPro"/>
</dbReference>
<dbReference type="InterPro" id="IPR003607">
    <property type="entry name" value="HD/PDEase_dom"/>
</dbReference>
<name>A0A4R2F3M4_9GAMM</name>
<dbReference type="Proteomes" id="UP000294832">
    <property type="component" value="Unassembled WGS sequence"/>
</dbReference>
<dbReference type="Pfam" id="PF00072">
    <property type="entry name" value="Response_reg"/>
    <property type="match status" value="1"/>
</dbReference>
<dbReference type="RefSeq" id="WP_133040369.1">
    <property type="nucleotide sequence ID" value="NZ_SLWF01000038.1"/>
</dbReference>
<dbReference type="InterPro" id="IPR011006">
    <property type="entry name" value="CheY-like_superfamily"/>
</dbReference>
<keyword evidence="2" id="KW-0175">Coiled coil</keyword>
<protein>
    <submittedName>
        <fullName evidence="5">Response regulator RpfG family c-di-GMP phosphodiesterase</fullName>
    </submittedName>
</protein>
<evidence type="ECO:0000256" key="1">
    <source>
        <dbReference type="PROSITE-ProRule" id="PRU00169"/>
    </source>
</evidence>
<keyword evidence="6" id="KW-1185">Reference proteome</keyword>
<dbReference type="SMART" id="SM00448">
    <property type="entry name" value="REC"/>
    <property type="match status" value="1"/>
</dbReference>
<accession>A0A4R2F3M4</accession>
<dbReference type="PROSITE" id="PS50110">
    <property type="entry name" value="RESPONSE_REGULATORY"/>
    <property type="match status" value="1"/>
</dbReference>
<organism evidence="5 6">
    <name type="scientific">Shewanella fodinae</name>
    <dbReference type="NCBI Taxonomy" id="552357"/>
    <lineage>
        <taxon>Bacteria</taxon>
        <taxon>Pseudomonadati</taxon>
        <taxon>Pseudomonadota</taxon>
        <taxon>Gammaproteobacteria</taxon>
        <taxon>Alteromonadales</taxon>
        <taxon>Shewanellaceae</taxon>
        <taxon>Shewanella</taxon>
    </lineage>
</organism>
<dbReference type="PANTHER" id="PTHR45228">
    <property type="entry name" value="CYCLIC DI-GMP PHOSPHODIESTERASE TM_0186-RELATED"/>
    <property type="match status" value="1"/>
</dbReference>
<dbReference type="PROSITE" id="PS51832">
    <property type="entry name" value="HD_GYP"/>
    <property type="match status" value="1"/>
</dbReference>
<dbReference type="CDD" id="cd17569">
    <property type="entry name" value="REC_HupR-like"/>
    <property type="match status" value="1"/>
</dbReference>
<proteinExistence type="predicted"/>
<feature type="coiled-coil region" evidence="2">
    <location>
        <begin position="128"/>
        <end position="177"/>
    </location>
</feature>
<dbReference type="InterPro" id="IPR001789">
    <property type="entry name" value="Sig_transdc_resp-reg_receiver"/>
</dbReference>
<comment type="caution">
    <text evidence="5">The sequence shown here is derived from an EMBL/GenBank/DDBJ whole genome shotgun (WGS) entry which is preliminary data.</text>
</comment>
<dbReference type="Pfam" id="PF13487">
    <property type="entry name" value="HD_5"/>
    <property type="match status" value="1"/>
</dbReference>
<evidence type="ECO:0000259" key="4">
    <source>
        <dbReference type="PROSITE" id="PS51832"/>
    </source>
</evidence>